<dbReference type="Proteomes" id="UP001218788">
    <property type="component" value="Unassembled WGS sequence"/>
</dbReference>
<evidence type="ECO:0000313" key="3">
    <source>
        <dbReference type="Proteomes" id="UP001218788"/>
    </source>
</evidence>
<dbReference type="RefSeq" id="WP_273639629.1">
    <property type="nucleotide sequence ID" value="NZ_JAQQXP010000001.1"/>
</dbReference>
<feature type="region of interest" description="Disordered" evidence="1">
    <location>
        <begin position="1"/>
        <end position="56"/>
    </location>
</feature>
<feature type="compositionally biased region" description="Basic and acidic residues" evidence="1">
    <location>
        <begin position="1"/>
        <end position="12"/>
    </location>
</feature>
<proteinExistence type="predicted"/>
<gene>
    <name evidence="2" type="ORF">OIK42_08045</name>
</gene>
<accession>A0ABT5L2L0</accession>
<protein>
    <recommendedName>
        <fullName evidence="4">Small highly charged protein</fullName>
    </recommendedName>
</protein>
<evidence type="ECO:0008006" key="4">
    <source>
        <dbReference type="Google" id="ProtNLM"/>
    </source>
</evidence>
<comment type="caution">
    <text evidence="2">The sequence shown here is derived from an EMBL/GenBank/DDBJ whole genome shotgun (WGS) entry which is preliminary data.</text>
</comment>
<name>A0ABT5L2L0_9ALTE</name>
<evidence type="ECO:0000313" key="2">
    <source>
        <dbReference type="EMBL" id="MDC8830711.1"/>
    </source>
</evidence>
<dbReference type="EMBL" id="JAQQXP010000001">
    <property type="protein sequence ID" value="MDC8830711.1"/>
    <property type="molecule type" value="Genomic_DNA"/>
</dbReference>
<sequence length="56" mass="7010">MSKDYRYQREEWDSVDDEDNVDDPRKSLKRQQTVKNKKKAMQQRDKQRRAQFDNFE</sequence>
<organism evidence="2 3">
    <name type="scientific">Alteromonas gilva</name>
    <dbReference type="NCBI Taxonomy" id="2987522"/>
    <lineage>
        <taxon>Bacteria</taxon>
        <taxon>Pseudomonadati</taxon>
        <taxon>Pseudomonadota</taxon>
        <taxon>Gammaproteobacteria</taxon>
        <taxon>Alteromonadales</taxon>
        <taxon>Alteromonadaceae</taxon>
        <taxon>Alteromonas/Salinimonas group</taxon>
        <taxon>Alteromonas</taxon>
    </lineage>
</organism>
<keyword evidence="3" id="KW-1185">Reference proteome</keyword>
<feature type="compositionally biased region" description="Basic and acidic residues" evidence="1">
    <location>
        <begin position="42"/>
        <end position="56"/>
    </location>
</feature>
<reference evidence="2 3" key="1">
    <citation type="submission" date="2022-10" db="EMBL/GenBank/DDBJ databases">
        <title>Alteromonas sp. chi3 Genome sequencing.</title>
        <authorList>
            <person name="Park S."/>
        </authorList>
    </citation>
    <scope>NUCLEOTIDE SEQUENCE [LARGE SCALE GENOMIC DNA]</scope>
    <source>
        <strain evidence="3">chi3</strain>
    </source>
</reference>
<evidence type="ECO:0000256" key="1">
    <source>
        <dbReference type="SAM" id="MobiDB-lite"/>
    </source>
</evidence>